<dbReference type="Pfam" id="PF18929">
    <property type="entry name" value="DUF5678"/>
    <property type="match status" value="1"/>
</dbReference>
<evidence type="ECO:0000259" key="1">
    <source>
        <dbReference type="Pfam" id="PF18929"/>
    </source>
</evidence>
<reference evidence="2" key="1">
    <citation type="submission" date="2020-06" db="EMBL/GenBank/DDBJ databases">
        <title>Unique genomic features of the anaerobic methanotrophic archaea.</title>
        <authorList>
            <person name="Chadwick G.L."/>
            <person name="Skennerton C.T."/>
            <person name="Laso-Perez R."/>
            <person name="Leu A.O."/>
            <person name="Speth D.R."/>
            <person name="Yu H."/>
            <person name="Morgan-Lang C."/>
            <person name="Hatzenpichler R."/>
            <person name="Goudeau D."/>
            <person name="Malmstrom R."/>
            <person name="Brazelton W.J."/>
            <person name="Woyke T."/>
            <person name="Hallam S.J."/>
            <person name="Tyson G.W."/>
            <person name="Wegener G."/>
            <person name="Boetius A."/>
            <person name="Orphan V."/>
        </authorList>
    </citation>
    <scope>NUCLEOTIDE SEQUENCE</scope>
</reference>
<protein>
    <recommendedName>
        <fullName evidence="1">DUF5678 domain-containing protein</fullName>
    </recommendedName>
</protein>
<gene>
    <name evidence="2" type="ORF">HCLJFGEB_00018</name>
</gene>
<dbReference type="EMBL" id="MT631684">
    <property type="protein sequence ID" value="QNO57274.1"/>
    <property type="molecule type" value="Genomic_DNA"/>
</dbReference>
<dbReference type="InterPro" id="IPR043734">
    <property type="entry name" value="DUF5678"/>
</dbReference>
<proteinExistence type="predicted"/>
<feature type="domain" description="DUF5678" evidence="1">
    <location>
        <begin position="21"/>
        <end position="65"/>
    </location>
</feature>
<sequence>MEKIPKEFWEDAKWAEKHYSELVKKFPDEWVAVVNREVITSGKDLAKVKEEAKMRTGREKIPTIFIECGDHVY</sequence>
<name>A0A7G9ZAJ0_9EURY</name>
<evidence type="ECO:0000313" key="2">
    <source>
        <dbReference type="EMBL" id="QNO57274.1"/>
    </source>
</evidence>
<organism evidence="2">
    <name type="scientific">Candidatus Methanophaga sp. ANME-1 ERB7</name>
    <dbReference type="NCBI Taxonomy" id="2759913"/>
    <lineage>
        <taxon>Archaea</taxon>
        <taxon>Methanobacteriati</taxon>
        <taxon>Methanobacteriota</taxon>
        <taxon>Stenosarchaea group</taxon>
        <taxon>Methanomicrobia</taxon>
        <taxon>Candidatus Methanophagales</taxon>
        <taxon>Candidatus Methanophagaceae</taxon>
        <taxon>Candidatus Methanophaga</taxon>
    </lineage>
</organism>
<dbReference type="AlphaFoldDB" id="A0A7G9ZAJ0"/>
<accession>A0A7G9ZAJ0</accession>